<feature type="transmembrane region" description="Helical" evidence="7">
    <location>
        <begin position="203"/>
        <end position="222"/>
    </location>
</feature>
<comment type="subcellular location">
    <subcellularLocation>
        <location evidence="1">Cell membrane</location>
        <topology evidence="1">Multi-pass membrane protein</topology>
    </subcellularLocation>
</comment>
<evidence type="ECO:0000256" key="6">
    <source>
        <dbReference type="ARBA" id="ARBA00023136"/>
    </source>
</evidence>
<dbReference type="InterPro" id="IPR000715">
    <property type="entry name" value="Glycosyl_transferase_4"/>
</dbReference>
<dbReference type="GO" id="GO:0016780">
    <property type="term" value="F:phosphotransferase activity, for other substituted phosphate groups"/>
    <property type="evidence" value="ECO:0007669"/>
    <property type="project" value="InterPro"/>
</dbReference>
<feature type="transmembrane region" description="Helical" evidence="7">
    <location>
        <begin position="69"/>
        <end position="85"/>
    </location>
</feature>
<feature type="transmembrane region" description="Helical" evidence="7">
    <location>
        <begin position="154"/>
        <end position="172"/>
    </location>
</feature>
<feature type="transmembrane region" description="Helical" evidence="7">
    <location>
        <begin position="97"/>
        <end position="114"/>
    </location>
</feature>
<name>A0A1W1C2T3_9ZZZZ</name>
<dbReference type="PROSITE" id="PS01348">
    <property type="entry name" value="MRAY_2"/>
    <property type="match status" value="1"/>
</dbReference>
<evidence type="ECO:0000256" key="1">
    <source>
        <dbReference type="ARBA" id="ARBA00004651"/>
    </source>
</evidence>
<reference evidence="8" key="1">
    <citation type="submission" date="2016-10" db="EMBL/GenBank/DDBJ databases">
        <authorList>
            <person name="de Groot N.N."/>
        </authorList>
    </citation>
    <scope>NUCLEOTIDE SEQUENCE</scope>
</reference>
<feature type="transmembrane region" description="Helical" evidence="7">
    <location>
        <begin position="228"/>
        <end position="249"/>
    </location>
</feature>
<accession>A0A1W1C2T3</accession>
<dbReference type="PANTHER" id="PTHR22926:SF3">
    <property type="entry name" value="UNDECAPRENYL-PHOSPHATE ALPHA-N-ACETYLGLUCOSAMINYL 1-PHOSPHATE TRANSFERASE"/>
    <property type="match status" value="1"/>
</dbReference>
<evidence type="ECO:0000256" key="3">
    <source>
        <dbReference type="ARBA" id="ARBA00022679"/>
    </source>
</evidence>
<keyword evidence="5 7" id="KW-1133">Transmembrane helix</keyword>
<dbReference type="GO" id="GO:0009103">
    <property type="term" value="P:lipopolysaccharide biosynthetic process"/>
    <property type="evidence" value="ECO:0007669"/>
    <property type="project" value="TreeGrafter"/>
</dbReference>
<feature type="transmembrane region" description="Helical" evidence="7">
    <location>
        <begin position="178"/>
        <end position="196"/>
    </location>
</feature>
<evidence type="ECO:0000256" key="4">
    <source>
        <dbReference type="ARBA" id="ARBA00022692"/>
    </source>
</evidence>
<dbReference type="GO" id="GO:0044038">
    <property type="term" value="P:cell wall macromolecule biosynthetic process"/>
    <property type="evidence" value="ECO:0007669"/>
    <property type="project" value="TreeGrafter"/>
</dbReference>
<dbReference type="CDD" id="cd06853">
    <property type="entry name" value="GT_WecA_like"/>
    <property type="match status" value="1"/>
</dbReference>
<keyword evidence="4 7" id="KW-0812">Transmembrane</keyword>
<feature type="transmembrane region" description="Helical" evidence="7">
    <location>
        <begin position="41"/>
        <end position="63"/>
    </location>
</feature>
<dbReference type="EMBL" id="FPHI01000021">
    <property type="protein sequence ID" value="SFV60027.1"/>
    <property type="molecule type" value="Genomic_DNA"/>
</dbReference>
<protein>
    <submittedName>
        <fullName evidence="8">Undecaprenyl-phosphate N-acetylglucosaminyl 1-phosphate transferase</fullName>
        <ecNumber evidence="8">2.7.8.-</ecNumber>
    </submittedName>
</protein>
<feature type="transmembrane region" description="Helical" evidence="7">
    <location>
        <begin position="279"/>
        <end position="300"/>
    </location>
</feature>
<dbReference type="GO" id="GO:0071555">
    <property type="term" value="P:cell wall organization"/>
    <property type="evidence" value="ECO:0007669"/>
    <property type="project" value="TreeGrafter"/>
</dbReference>
<dbReference type="AlphaFoldDB" id="A0A1W1C2T3"/>
<sequence length="335" mass="37959">MYDELFFVFFLTLVLIWVIRSKAAVWGLIDIPNTRSMHNIFTARGAGIAFYLSVMLSVSIFHFELITHYFWTVLGISLVFMVGLLDDHHDTAPKSKFIVLAVATIFLSFDGLVIDDIGLFFGIHLHLLWFAIPFTIFAVSGFTNALNLIDGLDGLATMISLVILLGFFTLGYRYEDSFMMVFSSTFAVTLCAFLFYNWHPASIFMGDSGSLTLGFVISILAIKSLDYIPAVGILFLAAVPILDTVVVMIHRKRKGSSIFAADKCHMHHILKRFLKENTVATVFLLSFLQLIYTLFALQFAKKIDEGILLILFFVNMVVFYNFLDLLRKKQKKECL</sequence>
<feature type="transmembrane region" description="Helical" evidence="7">
    <location>
        <begin position="306"/>
        <end position="323"/>
    </location>
</feature>
<organism evidence="8">
    <name type="scientific">hydrothermal vent metagenome</name>
    <dbReference type="NCBI Taxonomy" id="652676"/>
    <lineage>
        <taxon>unclassified sequences</taxon>
        <taxon>metagenomes</taxon>
        <taxon>ecological metagenomes</taxon>
    </lineage>
</organism>
<dbReference type="InterPro" id="IPR018480">
    <property type="entry name" value="PNAcMuramoyl-5peptid_Trfase_CS"/>
</dbReference>
<dbReference type="GO" id="GO:0005886">
    <property type="term" value="C:plasma membrane"/>
    <property type="evidence" value="ECO:0007669"/>
    <property type="project" value="UniProtKB-SubCell"/>
</dbReference>
<dbReference type="PANTHER" id="PTHR22926">
    <property type="entry name" value="PHOSPHO-N-ACETYLMURAMOYL-PENTAPEPTIDE-TRANSFERASE"/>
    <property type="match status" value="1"/>
</dbReference>
<evidence type="ECO:0000256" key="2">
    <source>
        <dbReference type="ARBA" id="ARBA00022475"/>
    </source>
</evidence>
<evidence type="ECO:0000256" key="5">
    <source>
        <dbReference type="ARBA" id="ARBA00022989"/>
    </source>
</evidence>
<feature type="transmembrane region" description="Helical" evidence="7">
    <location>
        <begin position="6"/>
        <end position="29"/>
    </location>
</feature>
<keyword evidence="6 7" id="KW-0472">Membrane</keyword>
<proteinExistence type="predicted"/>
<dbReference type="Pfam" id="PF00953">
    <property type="entry name" value="Glycos_transf_4"/>
    <property type="match status" value="1"/>
</dbReference>
<evidence type="ECO:0000313" key="8">
    <source>
        <dbReference type="EMBL" id="SFV60027.1"/>
    </source>
</evidence>
<dbReference type="EC" id="2.7.8.-" evidence="8"/>
<gene>
    <name evidence="8" type="ORF">MNB_SV-3-690</name>
</gene>
<keyword evidence="2" id="KW-1003">Cell membrane</keyword>
<feature type="transmembrane region" description="Helical" evidence="7">
    <location>
        <begin position="120"/>
        <end position="142"/>
    </location>
</feature>
<evidence type="ECO:0000256" key="7">
    <source>
        <dbReference type="SAM" id="Phobius"/>
    </source>
</evidence>
<keyword evidence="3 8" id="KW-0808">Transferase</keyword>